<keyword evidence="1" id="KW-0175">Coiled coil</keyword>
<reference evidence="2 3" key="1">
    <citation type="submission" date="2023-06" db="EMBL/GenBank/DDBJ databases">
        <authorList>
            <person name="Oyuntsetseg B."/>
            <person name="Kim S.B."/>
        </authorList>
    </citation>
    <scope>NUCLEOTIDE SEQUENCE [LARGE SCALE GENOMIC DNA]</scope>
    <source>
        <strain evidence="2 3">4-36</strain>
    </source>
</reference>
<evidence type="ECO:0000256" key="1">
    <source>
        <dbReference type="SAM" id="Coils"/>
    </source>
</evidence>
<dbReference type="RefSeq" id="WP_285994556.1">
    <property type="nucleotide sequence ID" value="NZ_CP127295.1"/>
</dbReference>
<dbReference type="KEGG" id="amog:QRX60_28840"/>
<feature type="coiled-coil region" evidence="1">
    <location>
        <begin position="28"/>
        <end position="76"/>
    </location>
</feature>
<dbReference type="AlphaFoldDB" id="A0A9Y2JIM5"/>
<dbReference type="NCBIfam" id="TIGR03544">
    <property type="entry name" value="DivI1A_domain"/>
    <property type="match status" value="1"/>
</dbReference>
<name>A0A9Y2JIM5_9PSEU</name>
<organism evidence="2 3">
    <name type="scientific">Amycolatopsis mongoliensis</name>
    <dbReference type="NCBI Taxonomy" id="715475"/>
    <lineage>
        <taxon>Bacteria</taxon>
        <taxon>Bacillati</taxon>
        <taxon>Actinomycetota</taxon>
        <taxon>Actinomycetes</taxon>
        <taxon>Pseudonocardiales</taxon>
        <taxon>Pseudonocardiaceae</taxon>
        <taxon>Amycolatopsis</taxon>
    </lineage>
</organism>
<keyword evidence="3" id="KW-1185">Reference proteome</keyword>
<accession>A0A9Y2JIM5</accession>
<protein>
    <submittedName>
        <fullName evidence="2">DivIVA domain-containing protein</fullName>
    </submittedName>
</protein>
<sequence>MTSPALPLPVSFALAVRGYDRAQVDEHLADLQDEIRLLTLDRDAALAEAETLARLLESARAEAGDLRARLDRVVRAPADPAAVGDRVQRMLELARAEADTIVAAARARAEGILRLATTAERRTAARLRAIDDYLARAEHVLAEEPEPAVRGEHLAAA</sequence>
<evidence type="ECO:0000313" key="3">
    <source>
        <dbReference type="Proteomes" id="UP001239397"/>
    </source>
</evidence>
<dbReference type="EMBL" id="CP127295">
    <property type="protein sequence ID" value="WIX98071.1"/>
    <property type="molecule type" value="Genomic_DNA"/>
</dbReference>
<gene>
    <name evidence="2" type="ORF">QRX60_28840</name>
</gene>
<evidence type="ECO:0000313" key="2">
    <source>
        <dbReference type="EMBL" id="WIX98071.1"/>
    </source>
</evidence>
<dbReference type="Proteomes" id="UP001239397">
    <property type="component" value="Chromosome"/>
</dbReference>
<dbReference type="InterPro" id="IPR019933">
    <property type="entry name" value="DivIVA_domain"/>
</dbReference>
<proteinExistence type="predicted"/>